<evidence type="ECO:0000256" key="4">
    <source>
        <dbReference type="ARBA" id="ARBA00022723"/>
    </source>
</evidence>
<dbReference type="OrthoDB" id="6431537at2759"/>
<keyword evidence="7" id="KW-0833">Ubl conjugation pathway</keyword>
<keyword evidence="5" id="KW-0677">Repeat</keyword>
<feature type="domain" description="RING-type" evidence="11">
    <location>
        <begin position="50"/>
        <end position="233"/>
    </location>
</feature>
<evidence type="ECO:0000256" key="1">
    <source>
        <dbReference type="ARBA" id="ARBA00001798"/>
    </source>
</evidence>
<evidence type="ECO:0000256" key="9">
    <source>
        <dbReference type="PROSITE-ProRule" id="PRU00175"/>
    </source>
</evidence>
<dbReference type="InterPro" id="IPR001841">
    <property type="entry name" value="Znf_RING"/>
</dbReference>
<protein>
    <recommendedName>
        <fullName evidence="2">RBR-type E3 ubiquitin transferase</fullName>
        <ecNumber evidence="2">2.3.2.31</ecNumber>
    </recommendedName>
</protein>
<feature type="domain" description="RING-type" evidence="10">
    <location>
        <begin position="54"/>
        <end position="101"/>
    </location>
</feature>
<dbReference type="AlphaFoldDB" id="A0A443RU55"/>
<dbReference type="GO" id="GO:0008270">
    <property type="term" value="F:zinc ion binding"/>
    <property type="evidence" value="ECO:0007669"/>
    <property type="project" value="UniProtKB-KW"/>
</dbReference>
<dbReference type="PROSITE" id="PS51873">
    <property type="entry name" value="TRIAD"/>
    <property type="match status" value="1"/>
</dbReference>
<organism evidence="12 13">
    <name type="scientific">Leptotrombidium deliense</name>
    <dbReference type="NCBI Taxonomy" id="299467"/>
    <lineage>
        <taxon>Eukaryota</taxon>
        <taxon>Metazoa</taxon>
        <taxon>Ecdysozoa</taxon>
        <taxon>Arthropoda</taxon>
        <taxon>Chelicerata</taxon>
        <taxon>Arachnida</taxon>
        <taxon>Acari</taxon>
        <taxon>Acariformes</taxon>
        <taxon>Trombidiformes</taxon>
        <taxon>Prostigmata</taxon>
        <taxon>Anystina</taxon>
        <taxon>Parasitengona</taxon>
        <taxon>Trombiculoidea</taxon>
        <taxon>Trombiculidae</taxon>
        <taxon>Leptotrombidium</taxon>
    </lineage>
</organism>
<evidence type="ECO:0000256" key="2">
    <source>
        <dbReference type="ARBA" id="ARBA00012251"/>
    </source>
</evidence>
<evidence type="ECO:0000256" key="6">
    <source>
        <dbReference type="ARBA" id="ARBA00022771"/>
    </source>
</evidence>
<dbReference type="SMART" id="SM00647">
    <property type="entry name" value="IBR"/>
    <property type="match status" value="1"/>
</dbReference>
<sequence length="233" mass="27265">MNNTVINDHRLFVRRAYNNYDKKKNLRNQFLEQRTNKIRANKYSGAKSKVKQTCIVCFTENSSAESCILDCQHVICKECIVLYIQHLVDNKEVESIICPKDGCHCELSFNHIQKTIPSHLLKEYDRCLVDNYLNKRDDIVWCPIADCRCPVFVTKNMTEGRCPKCKFAFCTKCGEKYHGISKCNEFKNEDEKTLVANQYMYGSFTEKAELERKYTKTKLENELENVLSNHCIK</sequence>
<comment type="caution">
    <text evidence="12">The sequence shown here is derived from an EMBL/GenBank/DDBJ whole genome shotgun (WGS) entry which is preliminary data.</text>
</comment>
<dbReference type="Gene3D" id="2.20.25.20">
    <property type="match status" value="1"/>
</dbReference>
<dbReference type="VEuPathDB" id="VectorBase:LDEU013322"/>
<evidence type="ECO:0000256" key="3">
    <source>
        <dbReference type="ARBA" id="ARBA00022679"/>
    </source>
</evidence>
<proteinExistence type="predicted"/>
<feature type="non-terminal residue" evidence="12">
    <location>
        <position position="233"/>
    </location>
</feature>
<keyword evidence="8" id="KW-0862">Zinc</keyword>
<dbReference type="InterPro" id="IPR017907">
    <property type="entry name" value="Znf_RING_CS"/>
</dbReference>
<dbReference type="PANTHER" id="PTHR11685">
    <property type="entry name" value="RBR FAMILY RING FINGER AND IBR DOMAIN-CONTAINING"/>
    <property type="match status" value="1"/>
</dbReference>
<reference evidence="12 13" key="1">
    <citation type="journal article" date="2018" name="Gigascience">
        <title>Genomes of trombidid mites reveal novel predicted allergens and laterally-transferred genes associated with secondary metabolism.</title>
        <authorList>
            <person name="Dong X."/>
            <person name="Chaisiri K."/>
            <person name="Xia D."/>
            <person name="Armstrong S.D."/>
            <person name="Fang Y."/>
            <person name="Donnelly M.J."/>
            <person name="Kadowaki T."/>
            <person name="McGarry J.W."/>
            <person name="Darby A.C."/>
            <person name="Makepeace B.L."/>
        </authorList>
    </citation>
    <scope>NUCLEOTIDE SEQUENCE [LARGE SCALE GENOMIC DNA]</scope>
    <source>
        <strain evidence="12">UoL-UT</strain>
    </source>
</reference>
<keyword evidence="3" id="KW-0808">Transferase</keyword>
<dbReference type="InterPro" id="IPR013083">
    <property type="entry name" value="Znf_RING/FYVE/PHD"/>
</dbReference>
<dbReference type="PROSITE" id="PS00518">
    <property type="entry name" value="ZF_RING_1"/>
    <property type="match status" value="1"/>
</dbReference>
<dbReference type="InterPro" id="IPR031127">
    <property type="entry name" value="E3_UB_ligase_RBR"/>
</dbReference>
<evidence type="ECO:0000256" key="7">
    <source>
        <dbReference type="ARBA" id="ARBA00022786"/>
    </source>
</evidence>
<dbReference type="GO" id="GO:0061630">
    <property type="term" value="F:ubiquitin protein ligase activity"/>
    <property type="evidence" value="ECO:0007669"/>
    <property type="project" value="UniProtKB-EC"/>
</dbReference>
<dbReference type="Proteomes" id="UP000288716">
    <property type="component" value="Unassembled WGS sequence"/>
</dbReference>
<dbReference type="Gene3D" id="3.30.40.10">
    <property type="entry name" value="Zinc/RING finger domain, C3HC4 (zinc finger)"/>
    <property type="match status" value="1"/>
</dbReference>
<evidence type="ECO:0000259" key="11">
    <source>
        <dbReference type="PROSITE" id="PS51873"/>
    </source>
</evidence>
<dbReference type="InterPro" id="IPR002867">
    <property type="entry name" value="IBR_dom"/>
</dbReference>
<gene>
    <name evidence="12" type="ORF">B4U80_14567</name>
</gene>
<dbReference type="EC" id="2.3.2.31" evidence="2"/>
<dbReference type="InterPro" id="IPR044066">
    <property type="entry name" value="TRIAD_supradom"/>
</dbReference>
<dbReference type="CDD" id="cd20341">
    <property type="entry name" value="BRcat_RBR_RNF14"/>
    <property type="match status" value="1"/>
</dbReference>
<evidence type="ECO:0000256" key="8">
    <source>
        <dbReference type="ARBA" id="ARBA00022833"/>
    </source>
</evidence>
<evidence type="ECO:0000313" key="13">
    <source>
        <dbReference type="Proteomes" id="UP000288716"/>
    </source>
</evidence>
<dbReference type="GO" id="GO:0016567">
    <property type="term" value="P:protein ubiquitination"/>
    <property type="evidence" value="ECO:0007669"/>
    <property type="project" value="InterPro"/>
</dbReference>
<dbReference type="EMBL" id="NCKV01035402">
    <property type="protein sequence ID" value="RWS18718.1"/>
    <property type="molecule type" value="Genomic_DNA"/>
</dbReference>
<comment type="catalytic activity">
    <reaction evidence="1">
        <text>[E2 ubiquitin-conjugating enzyme]-S-ubiquitinyl-L-cysteine + [acceptor protein]-L-lysine = [E2 ubiquitin-conjugating enzyme]-L-cysteine + [acceptor protein]-N(6)-ubiquitinyl-L-lysine.</text>
        <dbReference type="EC" id="2.3.2.31"/>
    </reaction>
</comment>
<keyword evidence="4" id="KW-0479">Metal-binding</keyword>
<dbReference type="PROSITE" id="PS50089">
    <property type="entry name" value="ZF_RING_2"/>
    <property type="match status" value="1"/>
</dbReference>
<keyword evidence="13" id="KW-1185">Reference proteome</keyword>
<dbReference type="SUPFAM" id="SSF57850">
    <property type="entry name" value="RING/U-box"/>
    <property type="match status" value="2"/>
</dbReference>
<dbReference type="Pfam" id="PF01485">
    <property type="entry name" value="IBR"/>
    <property type="match status" value="1"/>
</dbReference>
<evidence type="ECO:0000259" key="10">
    <source>
        <dbReference type="PROSITE" id="PS50089"/>
    </source>
</evidence>
<accession>A0A443RU55</accession>
<evidence type="ECO:0000313" key="12">
    <source>
        <dbReference type="EMBL" id="RWS18718.1"/>
    </source>
</evidence>
<name>A0A443RU55_9ACAR</name>
<keyword evidence="6 9" id="KW-0863">Zinc-finger</keyword>
<evidence type="ECO:0000256" key="5">
    <source>
        <dbReference type="ARBA" id="ARBA00022737"/>
    </source>
</evidence>